<dbReference type="PANTHER" id="PTHR23300:SF0">
    <property type="entry name" value="METHANETHIOL OXIDASE"/>
    <property type="match status" value="1"/>
</dbReference>
<dbReference type="STRING" id="7739.C3YZI5"/>
<dbReference type="Gene3D" id="2.130.10.10">
    <property type="entry name" value="YVTN repeat-like/Quinoprotein amine dehydrogenase"/>
    <property type="match status" value="1"/>
</dbReference>
<dbReference type="GO" id="GO:0018549">
    <property type="term" value="F:methanethiol oxidase activity"/>
    <property type="evidence" value="ECO:0007669"/>
    <property type="project" value="UniProtKB-EC"/>
</dbReference>
<proteinExistence type="inferred from homology"/>
<name>C3YZI5_BRAFL</name>
<evidence type="ECO:0000256" key="2">
    <source>
        <dbReference type="ARBA" id="ARBA00005606"/>
    </source>
</evidence>
<dbReference type="PANTHER" id="PTHR23300">
    <property type="entry name" value="METHANETHIOL OXIDASE"/>
    <property type="match status" value="1"/>
</dbReference>
<dbReference type="eggNOG" id="KOG0918">
    <property type="taxonomic scope" value="Eukaryota"/>
</dbReference>
<dbReference type="InterPro" id="IPR015943">
    <property type="entry name" value="WD40/YVTN_repeat-like_dom_sf"/>
</dbReference>
<evidence type="ECO:0000256" key="1">
    <source>
        <dbReference type="ARBA" id="ARBA00005177"/>
    </source>
</evidence>
<keyword evidence="5" id="KW-0711">Selenium</keyword>
<evidence type="ECO:0000256" key="5">
    <source>
        <dbReference type="ARBA" id="ARBA00023266"/>
    </source>
</evidence>
<dbReference type="InterPro" id="IPR008826">
    <property type="entry name" value="Se-bd"/>
</dbReference>
<organism>
    <name type="scientific">Branchiostoma floridae</name>
    <name type="common">Florida lancelet</name>
    <name type="synonym">Amphioxus</name>
    <dbReference type="NCBI Taxonomy" id="7739"/>
    <lineage>
        <taxon>Eukaryota</taxon>
        <taxon>Metazoa</taxon>
        <taxon>Chordata</taxon>
        <taxon>Cephalochordata</taxon>
        <taxon>Leptocardii</taxon>
        <taxon>Amphioxiformes</taxon>
        <taxon>Branchiostomatidae</taxon>
        <taxon>Branchiostoma</taxon>
    </lineage>
</organism>
<evidence type="ECO:0000256" key="3">
    <source>
        <dbReference type="ARBA" id="ARBA00012510"/>
    </source>
</evidence>
<comment type="catalytic activity">
    <reaction evidence="6">
        <text>methanethiol + O2 + H2O = hydrogen sulfide + formaldehyde + H2O2 + H(+)</text>
        <dbReference type="Rhea" id="RHEA:11812"/>
        <dbReference type="ChEBI" id="CHEBI:15377"/>
        <dbReference type="ChEBI" id="CHEBI:15378"/>
        <dbReference type="ChEBI" id="CHEBI:15379"/>
        <dbReference type="ChEBI" id="CHEBI:16007"/>
        <dbReference type="ChEBI" id="CHEBI:16240"/>
        <dbReference type="ChEBI" id="CHEBI:16842"/>
        <dbReference type="ChEBI" id="CHEBI:29919"/>
        <dbReference type="EC" id="1.8.3.4"/>
    </reaction>
</comment>
<evidence type="ECO:0000256" key="6">
    <source>
        <dbReference type="ARBA" id="ARBA00047539"/>
    </source>
</evidence>
<evidence type="ECO:0000256" key="4">
    <source>
        <dbReference type="ARBA" id="ARBA00015601"/>
    </source>
</evidence>
<comment type="pathway">
    <text evidence="1">Organosulfur degradation.</text>
</comment>
<reference evidence="7" key="1">
    <citation type="journal article" date="2008" name="Nature">
        <title>The amphioxus genome and the evolution of the chordate karyotype.</title>
        <authorList>
            <consortium name="US DOE Joint Genome Institute (JGI-PGF)"/>
            <person name="Putnam N.H."/>
            <person name="Butts T."/>
            <person name="Ferrier D.E.K."/>
            <person name="Furlong R.F."/>
            <person name="Hellsten U."/>
            <person name="Kawashima T."/>
            <person name="Robinson-Rechavi M."/>
            <person name="Shoguchi E."/>
            <person name="Terry A."/>
            <person name="Yu J.-K."/>
            <person name="Benito-Gutierrez E.L."/>
            <person name="Dubchak I."/>
            <person name="Garcia-Fernandez J."/>
            <person name="Gibson-Brown J.J."/>
            <person name="Grigoriev I.V."/>
            <person name="Horton A.C."/>
            <person name="de Jong P.J."/>
            <person name="Jurka J."/>
            <person name="Kapitonov V.V."/>
            <person name="Kohara Y."/>
            <person name="Kuroki Y."/>
            <person name="Lindquist E."/>
            <person name="Lucas S."/>
            <person name="Osoegawa K."/>
            <person name="Pennacchio L.A."/>
            <person name="Salamov A.A."/>
            <person name="Satou Y."/>
            <person name="Sauka-Spengler T."/>
            <person name="Schmutz J."/>
            <person name="Shin-I T."/>
            <person name="Toyoda A."/>
            <person name="Bronner-Fraser M."/>
            <person name="Fujiyama A."/>
            <person name="Holland L.Z."/>
            <person name="Holland P.W.H."/>
            <person name="Satoh N."/>
            <person name="Rokhsar D.S."/>
        </authorList>
    </citation>
    <scope>NUCLEOTIDE SEQUENCE [LARGE SCALE GENOMIC DNA]</scope>
    <source>
        <strain evidence="7">S238N-H82</strain>
        <tissue evidence="7">Testes</tissue>
    </source>
</reference>
<dbReference type="AlphaFoldDB" id="C3YZI5"/>
<dbReference type="EC" id="1.8.3.4" evidence="3"/>
<dbReference type="SUPFAM" id="SSF75011">
    <property type="entry name" value="3-carboxy-cis,cis-mucoante lactonizing enzyme"/>
    <property type="match status" value="1"/>
</dbReference>
<comment type="similarity">
    <text evidence="2">Belongs to the selenium-binding protein family.</text>
</comment>
<gene>
    <name evidence="7" type="ORF">BRAFLDRAFT_204820</name>
</gene>
<dbReference type="GO" id="GO:0008430">
    <property type="term" value="F:selenium binding"/>
    <property type="evidence" value="ECO:0007669"/>
    <property type="project" value="InterPro"/>
</dbReference>
<sequence length="483" mass="54208">MQSSALVQKPCSSTGCSGPGYRTPLDAMKAPREQLAYLPCTYCNTGIDKPDYLATVDVNPDSPTYSKVIHRLEMPYLKDELHHTGWNACSSCFDDPSKCRNRLICPGLTSSRIYVIDTGTSPRAPRIHKTVEACELLEKVRLANPHNTHCLASGEVMISTIGDPCGNGRGGFILLDGDTFELKGTWCEEEDDTEFGYDFWYQPRHNVMISTEWGHPKLFQHGFNPQHYKDGLYGQSLHVWDWTTHRRIQDIDLGPEGAIPLEVRFLHNPDEPQGYVGCALGSSVFRFYKSSKGDWATEKVIDVASKNVEGWALPEMPGLITDILISMDDRFLYFSNWLHGDVRQYDITDRSHPKLVGQLFLGGSICKASPVRVTHDPELEEQPDPLVLNGRRRKGSAPQMLQLSLDGKRLYLTTSLFSSWDKQFYPDMIKEGSLMFQLDVDTEAGGLSRNPAFLVDFGQEPHGPALAHEVRYPGGDCSSDIWL</sequence>
<dbReference type="Pfam" id="PF05694">
    <property type="entry name" value="SBP56"/>
    <property type="match status" value="1"/>
</dbReference>
<evidence type="ECO:0000313" key="7">
    <source>
        <dbReference type="EMBL" id="EEN54256.1"/>
    </source>
</evidence>
<dbReference type="EMBL" id="GG666566">
    <property type="protein sequence ID" value="EEN54256.1"/>
    <property type="molecule type" value="Genomic_DNA"/>
</dbReference>
<accession>C3YZI5</accession>
<protein>
    <recommendedName>
        <fullName evidence="4">Methanethiol oxidase</fullName>
        <ecNumber evidence="3">1.8.3.4</ecNumber>
    </recommendedName>
</protein>
<dbReference type="InParanoid" id="C3YZI5"/>